<dbReference type="OrthoDB" id="8194225at2759"/>
<dbReference type="Pfam" id="PF06585">
    <property type="entry name" value="JHBP"/>
    <property type="match status" value="1"/>
</dbReference>
<evidence type="ECO:0000313" key="2">
    <source>
        <dbReference type="EMBL" id="GFG36382.1"/>
    </source>
</evidence>
<feature type="non-terminal residue" evidence="2">
    <location>
        <position position="216"/>
    </location>
</feature>
<keyword evidence="3" id="KW-1185">Reference proteome</keyword>
<accession>A0A6L2PYM2</accession>
<dbReference type="AlphaFoldDB" id="A0A6L2PYM2"/>
<comment type="caution">
    <text evidence="2">The sequence shown here is derived from an EMBL/GenBank/DDBJ whole genome shotgun (WGS) entry which is preliminary data.</text>
</comment>
<dbReference type="InterPro" id="IPR010562">
    <property type="entry name" value="Haemolymph_juvenile_hormone-bd"/>
</dbReference>
<dbReference type="PANTHER" id="PTHR11008">
    <property type="entry name" value="PROTEIN TAKEOUT-LIKE PROTEIN"/>
    <property type="match status" value="1"/>
</dbReference>
<dbReference type="Gene3D" id="3.15.10.30">
    <property type="entry name" value="Haemolymph juvenile hormone binding protein"/>
    <property type="match status" value="1"/>
</dbReference>
<dbReference type="PANTHER" id="PTHR11008:SF32">
    <property type="entry name" value="CIRCADIAN CLOCK-CONTROLLED PROTEIN DAYWAKE-RELATED"/>
    <property type="match status" value="1"/>
</dbReference>
<sequence length="216" mass="23178">MTHTTSNSATAPTVATNHTTNNSATAPTLTTNNMTNNSATAPIVTTNNTTNNSATAPTLTTNNTTNNSATAPAVATNHTTNNSANSPRSPYVKPCARSDPEFNKCALKSARETIPQVIKGDRKYKVPVLEPLEIAELRIADSGPRQAGLKLVMTNAKVYGVKDSHLEKTDFDFSKKHVHHEMTLQRLEILGRYNVSGRLLLLPISGNGDINITLGK</sequence>
<protein>
    <submittedName>
        <fullName evidence="2">Uncharacterized protein</fullName>
    </submittedName>
</protein>
<dbReference type="EMBL" id="BLKM01000631">
    <property type="protein sequence ID" value="GFG36382.1"/>
    <property type="molecule type" value="Genomic_DNA"/>
</dbReference>
<gene>
    <name evidence="2" type="ORF">Cfor_06101</name>
</gene>
<feature type="region of interest" description="Disordered" evidence="1">
    <location>
        <begin position="1"/>
        <end position="92"/>
    </location>
</feature>
<evidence type="ECO:0000256" key="1">
    <source>
        <dbReference type="SAM" id="MobiDB-lite"/>
    </source>
</evidence>
<feature type="compositionally biased region" description="Polar residues" evidence="1">
    <location>
        <begin position="1"/>
        <end position="11"/>
    </location>
</feature>
<dbReference type="InterPro" id="IPR038606">
    <property type="entry name" value="To_sf"/>
</dbReference>
<dbReference type="GO" id="GO:0005615">
    <property type="term" value="C:extracellular space"/>
    <property type="evidence" value="ECO:0007669"/>
    <property type="project" value="TreeGrafter"/>
</dbReference>
<name>A0A6L2PYM2_COPFO</name>
<feature type="compositionally biased region" description="Low complexity" evidence="1">
    <location>
        <begin position="13"/>
        <end position="86"/>
    </location>
</feature>
<proteinExistence type="predicted"/>
<organism evidence="2 3">
    <name type="scientific">Coptotermes formosanus</name>
    <name type="common">Formosan subterranean termite</name>
    <dbReference type="NCBI Taxonomy" id="36987"/>
    <lineage>
        <taxon>Eukaryota</taxon>
        <taxon>Metazoa</taxon>
        <taxon>Ecdysozoa</taxon>
        <taxon>Arthropoda</taxon>
        <taxon>Hexapoda</taxon>
        <taxon>Insecta</taxon>
        <taxon>Pterygota</taxon>
        <taxon>Neoptera</taxon>
        <taxon>Polyneoptera</taxon>
        <taxon>Dictyoptera</taxon>
        <taxon>Blattodea</taxon>
        <taxon>Blattoidea</taxon>
        <taxon>Termitoidae</taxon>
        <taxon>Rhinotermitidae</taxon>
        <taxon>Coptotermes</taxon>
    </lineage>
</organism>
<reference evidence="3" key="1">
    <citation type="submission" date="2020-01" db="EMBL/GenBank/DDBJ databases">
        <title>Draft genome sequence of the Termite Coptotermes fromosanus.</title>
        <authorList>
            <person name="Itakura S."/>
            <person name="Yosikawa Y."/>
            <person name="Umezawa K."/>
        </authorList>
    </citation>
    <scope>NUCLEOTIDE SEQUENCE [LARGE SCALE GENOMIC DNA]</scope>
</reference>
<dbReference type="Proteomes" id="UP000502823">
    <property type="component" value="Unassembled WGS sequence"/>
</dbReference>
<evidence type="ECO:0000313" key="3">
    <source>
        <dbReference type="Proteomes" id="UP000502823"/>
    </source>
</evidence>
<dbReference type="InParanoid" id="A0A6L2PYM2"/>